<dbReference type="PRINTS" id="PR00045">
    <property type="entry name" value="SIGMA54FCT"/>
</dbReference>
<dbReference type="GO" id="GO:0016987">
    <property type="term" value="F:sigma factor activity"/>
    <property type="evidence" value="ECO:0007669"/>
    <property type="project" value="UniProtKB-KW"/>
</dbReference>
<evidence type="ECO:0000256" key="8">
    <source>
        <dbReference type="ARBA" id="ARBA00023163"/>
    </source>
</evidence>
<dbReference type="KEGG" id="uam:UABAM_04238"/>
<feature type="domain" description="RNA polymerase sigma factor 54 DNA-binding" evidence="9">
    <location>
        <begin position="315"/>
        <end position="472"/>
    </location>
</feature>
<dbReference type="GO" id="GO:0016779">
    <property type="term" value="F:nucleotidyltransferase activity"/>
    <property type="evidence" value="ECO:0007669"/>
    <property type="project" value="UniProtKB-KW"/>
</dbReference>
<dbReference type="InterPro" id="IPR007046">
    <property type="entry name" value="RNA_pol_sigma_54_core-bd"/>
</dbReference>
<dbReference type="EMBL" id="AP019860">
    <property type="protein sequence ID" value="BBM85859.1"/>
    <property type="molecule type" value="Genomic_DNA"/>
</dbReference>
<evidence type="ECO:0000256" key="6">
    <source>
        <dbReference type="ARBA" id="ARBA00023082"/>
    </source>
</evidence>
<dbReference type="InterPro" id="IPR038709">
    <property type="entry name" value="RpoN_core-bd_sf"/>
</dbReference>
<dbReference type="InterPro" id="IPR007634">
    <property type="entry name" value="RNA_pol_sigma_54_DNA-bd"/>
</dbReference>
<dbReference type="Pfam" id="PF04963">
    <property type="entry name" value="Sigma54_CBD"/>
    <property type="match status" value="1"/>
</dbReference>
<comment type="similarity">
    <text evidence="1">Belongs to the sigma-54 factor family.</text>
</comment>
<sequence length="474" mass="55572">MHLGFQIQTKLKNEQIMAPHIIQSIEVLALPVLDLHSFVQEQLQENPVLEQKENFSEVENQNEAPEREEKVEQIDEDFLNNFENLESEDFREYFAENQIPKRFEEKDKKLEALKNTASPQSSLQDHLYEQLYFFELSEHILNVCKNIIYNIDGNGYLRYSLEEITQSMEDEVSVEEAQIALAYVQKLEPTGVGARNMKECLLLQLEEEDKDYQFKKILIENHLEDIYNNKYPKIVKETGRSLEDIKAAIASLQKLNPKPGGNISSESAHFIIPDVIVTKEGDEYIIHLEEKYIPQLRINNTYRKLLREKNSQAKEFIKKKMESANWIIDAIRQRQQTLRSVVEEIIQHQHDFLEYGLSHLRPLKMKDLADKLDVCISTISRTISHKYIQTPRGIFPLKFFFTGSINKNDGENESRVSVQQRIQQIIDEEDKRKPLSDVDISKKLKEAGLDIARRTVTKYREFLKIPSSRRRKVY</sequence>
<dbReference type="RefSeq" id="WP_151969946.1">
    <property type="nucleotide sequence ID" value="NZ_AP019860.1"/>
</dbReference>
<dbReference type="Pfam" id="PF04552">
    <property type="entry name" value="Sigma54_DBD"/>
    <property type="match status" value="1"/>
</dbReference>
<dbReference type="Pfam" id="PF00309">
    <property type="entry name" value="Sigma54_AID"/>
    <property type="match status" value="1"/>
</dbReference>
<dbReference type="Proteomes" id="UP000326354">
    <property type="component" value="Chromosome"/>
</dbReference>
<dbReference type="PROSITE" id="PS50044">
    <property type="entry name" value="SIGMA54_3"/>
    <property type="match status" value="1"/>
</dbReference>
<dbReference type="PANTHER" id="PTHR32248">
    <property type="entry name" value="RNA POLYMERASE SIGMA-54 FACTOR"/>
    <property type="match status" value="1"/>
</dbReference>
<keyword evidence="7" id="KW-0238">DNA-binding</keyword>
<dbReference type="Gene3D" id="1.10.10.1330">
    <property type="entry name" value="RNA polymerase sigma-54 factor, core-binding domain"/>
    <property type="match status" value="1"/>
</dbReference>
<evidence type="ECO:0000313" key="12">
    <source>
        <dbReference type="Proteomes" id="UP000326354"/>
    </source>
</evidence>
<dbReference type="GO" id="GO:0000428">
    <property type="term" value="C:DNA-directed RNA polymerase complex"/>
    <property type="evidence" value="ECO:0007669"/>
    <property type="project" value="UniProtKB-KW"/>
</dbReference>
<dbReference type="Gene3D" id="1.10.10.60">
    <property type="entry name" value="Homeodomain-like"/>
    <property type="match status" value="1"/>
</dbReference>
<keyword evidence="4" id="KW-0548">Nucleotidyltransferase</keyword>
<keyword evidence="2" id="KW-0240">DNA-directed RNA polymerase</keyword>
<gene>
    <name evidence="11" type="ORF">UABAM_04238</name>
</gene>
<keyword evidence="6" id="KW-0731">Sigma factor</keyword>
<organism evidence="11 12">
    <name type="scientific">Uabimicrobium amorphum</name>
    <dbReference type="NCBI Taxonomy" id="2596890"/>
    <lineage>
        <taxon>Bacteria</taxon>
        <taxon>Pseudomonadati</taxon>
        <taxon>Planctomycetota</taxon>
        <taxon>Candidatus Uabimicrobiia</taxon>
        <taxon>Candidatus Uabimicrobiales</taxon>
        <taxon>Candidatus Uabimicrobiaceae</taxon>
        <taxon>Candidatus Uabimicrobium</taxon>
    </lineage>
</organism>
<keyword evidence="8" id="KW-0804">Transcription</keyword>
<reference evidence="11 12" key="1">
    <citation type="submission" date="2019-08" db="EMBL/GenBank/DDBJ databases">
        <title>Complete genome sequence of Candidatus Uab amorphum.</title>
        <authorList>
            <person name="Shiratori T."/>
            <person name="Suzuki S."/>
            <person name="Kakizawa Y."/>
            <person name="Ishida K."/>
        </authorList>
    </citation>
    <scope>NUCLEOTIDE SEQUENCE [LARGE SCALE GENOMIC DNA]</scope>
    <source>
        <strain evidence="11 12">SRT547</strain>
    </source>
</reference>
<evidence type="ECO:0000259" key="9">
    <source>
        <dbReference type="Pfam" id="PF04552"/>
    </source>
</evidence>
<evidence type="ECO:0000313" key="11">
    <source>
        <dbReference type="EMBL" id="BBM85859.1"/>
    </source>
</evidence>
<evidence type="ECO:0000256" key="1">
    <source>
        <dbReference type="ARBA" id="ARBA00008798"/>
    </source>
</evidence>
<dbReference type="GO" id="GO:0006352">
    <property type="term" value="P:DNA-templated transcription initiation"/>
    <property type="evidence" value="ECO:0007669"/>
    <property type="project" value="InterPro"/>
</dbReference>
<proteinExistence type="inferred from homology"/>
<dbReference type="PIRSF" id="PIRSF000774">
    <property type="entry name" value="RpoN"/>
    <property type="match status" value="1"/>
</dbReference>
<dbReference type="InterPro" id="IPR000394">
    <property type="entry name" value="RNA_pol_sigma_54"/>
</dbReference>
<name>A0A5S9IPV3_UABAM</name>
<dbReference type="GO" id="GO:0001216">
    <property type="term" value="F:DNA-binding transcription activator activity"/>
    <property type="evidence" value="ECO:0007669"/>
    <property type="project" value="InterPro"/>
</dbReference>
<evidence type="ECO:0000256" key="2">
    <source>
        <dbReference type="ARBA" id="ARBA00022478"/>
    </source>
</evidence>
<evidence type="ECO:0000256" key="4">
    <source>
        <dbReference type="ARBA" id="ARBA00022695"/>
    </source>
</evidence>
<dbReference type="AlphaFoldDB" id="A0A5S9IPV3"/>
<feature type="domain" description="RNA polymerase sigma factor 54 core-binding" evidence="10">
    <location>
        <begin position="114"/>
        <end position="302"/>
    </location>
</feature>
<evidence type="ECO:0000256" key="3">
    <source>
        <dbReference type="ARBA" id="ARBA00022679"/>
    </source>
</evidence>
<dbReference type="NCBIfam" id="TIGR02395">
    <property type="entry name" value="rpoN_sigma"/>
    <property type="match status" value="1"/>
</dbReference>
<dbReference type="PROSITE" id="PS00718">
    <property type="entry name" value="SIGMA54_2"/>
    <property type="match status" value="1"/>
</dbReference>
<dbReference type="OrthoDB" id="9814402at2"/>
<dbReference type="GO" id="GO:0003677">
    <property type="term" value="F:DNA binding"/>
    <property type="evidence" value="ECO:0007669"/>
    <property type="project" value="UniProtKB-KW"/>
</dbReference>
<protein>
    <submittedName>
        <fullName evidence="11">RNA polymerase sigma-54 factor</fullName>
    </submittedName>
</protein>
<keyword evidence="5" id="KW-0805">Transcription regulation</keyword>
<evidence type="ECO:0000256" key="7">
    <source>
        <dbReference type="ARBA" id="ARBA00023125"/>
    </source>
</evidence>
<evidence type="ECO:0000256" key="5">
    <source>
        <dbReference type="ARBA" id="ARBA00023015"/>
    </source>
</evidence>
<keyword evidence="12" id="KW-1185">Reference proteome</keyword>
<dbReference type="PANTHER" id="PTHR32248:SF4">
    <property type="entry name" value="RNA POLYMERASE SIGMA-54 FACTOR"/>
    <property type="match status" value="1"/>
</dbReference>
<accession>A0A5S9IPV3</accession>
<evidence type="ECO:0000259" key="10">
    <source>
        <dbReference type="Pfam" id="PF04963"/>
    </source>
</evidence>
<keyword evidence="3" id="KW-0808">Transferase</keyword>